<protein>
    <submittedName>
        <fullName evidence="3">Uncharacterized protein</fullName>
    </submittedName>
</protein>
<sequence length="232" mass="25296">MSSEADDELNDSSTADSYQFSDTWIEVTPLSLGFQPPGNGSYYFSDAPHQLSLTELSGLHTTVEQRLLTHLLTEAQDHSDRVSEAAPQSPPPSREGATPTEQIHQSRHQPPLPTAALIYAAAVKASSLNQSVAAGLGEPSSRLDLGGFSSGMEPSDRPDYSLSNVSDHKLELRTWSFRNSALMKSRILGWLLDHVPAFLSHAATFLLGAATMLFLLRKRVKWSKALISIPLD</sequence>
<dbReference type="Proteomes" id="UP000748531">
    <property type="component" value="Unassembled WGS sequence"/>
</dbReference>
<gene>
    <name evidence="3" type="ORF">PHET_00204</name>
</gene>
<dbReference type="EMBL" id="LUCH01000053">
    <property type="protein sequence ID" value="KAF5406261.1"/>
    <property type="molecule type" value="Genomic_DNA"/>
</dbReference>
<comment type="caution">
    <text evidence="3">The sequence shown here is derived from an EMBL/GenBank/DDBJ whole genome shotgun (WGS) entry which is preliminary data.</text>
</comment>
<keyword evidence="2" id="KW-0812">Transmembrane</keyword>
<reference evidence="3" key="1">
    <citation type="submission" date="2019-05" db="EMBL/GenBank/DDBJ databases">
        <title>Annotation for the trematode Paragonimus heterotremus.</title>
        <authorList>
            <person name="Choi Y.-J."/>
        </authorList>
    </citation>
    <scope>NUCLEOTIDE SEQUENCE</scope>
    <source>
        <strain evidence="3">LC</strain>
    </source>
</reference>
<name>A0A8J4TQ81_9TREM</name>
<feature type="region of interest" description="Disordered" evidence="1">
    <location>
        <begin position="76"/>
        <end position="108"/>
    </location>
</feature>
<proteinExistence type="predicted"/>
<keyword evidence="4" id="KW-1185">Reference proteome</keyword>
<dbReference type="OrthoDB" id="6244034at2759"/>
<feature type="transmembrane region" description="Helical" evidence="2">
    <location>
        <begin position="195"/>
        <end position="216"/>
    </location>
</feature>
<evidence type="ECO:0000256" key="2">
    <source>
        <dbReference type="SAM" id="Phobius"/>
    </source>
</evidence>
<organism evidence="3 4">
    <name type="scientific">Paragonimus heterotremus</name>
    <dbReference type="NCBI Taxonomy" id="100268"/>
    <lineage>
        <taxon>Eukaryota</taxon>
        <taxon>Metazoa</taxon>
        <taxon>Spiralia</taxon>
        <taxon>Lophotrochozoa</taxon>
        <taxon>Platyhelminthes</taxon>
        <taxon>Trematoda</taxon>
        <taxon>Digenea</taxon>
        <taxon>Plagiorchiida</taxon>
        <taxon>Troglotremata</taxon>
        <taxon>Troglotrematidae</taxon>
        <taxon>Paragonimus</taxon>
    </lineage>
</organism>
<dbReference type="AlphaFoldDB" id="A0A8J4TQ81"/>
<accession>A0A8J4TQ81</accession>
<evidence type="ECO:0000313" key="3">
    <source>
        <dbReference type="EMBL" id="KAF5406261.1"/>
    </source>
</evidence>
<evidence type="ECO:0000313" key="4">
    <source>
        <dbReference type="Proteomes" id="UP000748531"/>
    </source>
</evidence>
<keyword evidence="2" id="KW-1133">Transmembrane helix</keyword>
<evidence type="ECO:0000256" key="1">
    <source>
        <dbReference type="SAM" id="MobiDB-lite"/>
    </source>
</evidence>
<keyword evidence="2" id="KW-0472">Membrane</keyword>